<evidence type="ECO:0000256" key="4">
    <source>
        <dbReference type="ARBA" id="ARBA00022692"/>
    </source>
</evidence>
<dbReference type="OrthoDB" id="5241931at2"/>
<name>A0A563EGE8_9PSEU</name>
<organism evidence="9 10">
    <name type="scientific">Lentzea tibetensis</name>
    <dbReference type="NCBI Taxonomy" id="2591470"/>
    <lineage>
        <taxon>Bacteria</taxon>
        <taxon>Bacillati</taxon>
        <taxon>Actinomycetota</taxon>
        <taxon>Actinomycetes</taxon>
        <taxon>Pseudonocardiales</taxon>
        <taxon>Pseudonocardiaceae</taxon>
        <taxon>Lentzea</taxon>
    </lineage>
</organism>
<feature type="transmembrane region" description="Helical" evidence="7">
    <location>
        <begin position="12"/>
        <end position="34"/>
    </location>
</feature>
<dbReference type="SUPFAM" id="SSF103473">
    <property type="entry name" value="MFS general substrate transporter"/>
    <property type="match status" value="1"/>
</dbReference>
<feature type="transmembrane region" description="Helical" evidence="7">
    <location>
        <begin position="54"/>
        <end position="71"/>
    </location>
</feature>
<feature type="transmembrane region" description="Helical" evidence="7">
    <location>
        <begin position="263"/>
        <end position="283"/>
    </location>
</feature>
<evidence type="ECO:0000256" key="3">
    <source>
        <dbReference type="ARBA" id="ARBA00022475"/>
    </source>
</evidence>
<feature type="transmembrane region" description="Helical" evidence="7">
    <location>
        <begin position="136"/>
        <end position="159"/>
    </location>
</feature>
<comment type="caution">
    <text evidence="9">The sequence shown here is derived from an EMBL/GenBank/DDBJ whole genome shotgun (WGS) entry which is preliminary data.</text>
</comment>
<keyword evidence="3" id="KW-1003">Cell membrane</keyword>
<evidence type="ECO:0000259" key="8">
    <source>
        <dbReference type="PROSITE" id="PS50850"/>
    </source>
</evidence>
<evidence type="ECO:0000256" key="6">
    <source>
        <dbReference type="ARBA" id="ARBA00023136"/>
    </source>
</evidence>
<keyword evidence="2" id="KW-0813">Transport</keyword>
<keyword evidence="6 7" id="KW-0472">Membrane</keyword>
<feature type="transmembrane region" description="Helical" evidence="7">
    <location>
        <begin position="349"/>
        <end position="370"/>
    </location>
</feature>
<evidence type="ECO:0000256" key="2">
    <source>
        <dbReference type="ARBA" id="ARBA00022448"/>
    </source>
</evidence>
<gene>
    <name evidence="9" type="ORF">FKR81_40730</name>
</gene>
<keyword evidence="10" id="KW-1185">Reference proteome</keyword>
<feature type="domain" description="Major facilitator superfamily (MFS) profile" evidence="8">
    <location>
        <begin position="12"/>
        <end position="377"/>
    </location>
</feature>
<feature type="transmembrane region" description="Helical" evidence="7">
    <location>
        <begin position="83"/>
        <end position="105"/>
    </location>
</feature>
<evidence type="ECO:0000256" key="1">
    <source>
        <dbReference type="ARBA" id="ARBA00004651"/>
    </source>
</evidence>
<feature type="transmembrane region" description="Helical" evidence="7">
    <location>
        <begin position="203"/>
        <end position="227"/>
    </location>
</feature>
<reference evidence="9 10" key="1">
    <citation type="submission" date="2019-07" db="EMBL/GenBank/DDBJ databases">
        <title>Lentzea xizangensis sp. nov., isolated from Qinghai-Tibetan Plateau Soils.</title>
        <authorList>
            <person name="Huang J."/>
        </authorList>
    </citation>
    <scope>NUCLEOTIDE SEQUENCE [LARGE SCALE GENOMIC DNA]</scope>
    <source>
        <strain evidence="9 10">FXJ1.1311</strain>
    </source>
</reference>
<feature type="transmembrane region" description="Helical" evidence="7">
    <location>
        <begin position="165"/>
        <end position="182"/>
    </location>
</feature>
<keyword evidence="4 7" id="KW-0812">Transmembrane</keyword>
<dbReference type="PANTHER" id="PTHR42718">
    <property type="entry name" value="MAJOR FACILITATOR SUPERFAMILY MULTIDRUG TRANSPORTER MFSC"/>
    <property type="match status" value="1"/>
</dbReference>
<dbReference type="InterPro" id="IPR036259">
    <property type="entry name" value="MFS_trans_sf"/>
</dbReference>
<dbReference type="InterPro" id="IPR020846">
    <property type="entry name" value="MFS_dom"/>
</dbReference>
<evidence type="ECO:0000256" key="5">
    <source>
        <dbReference type="ARBA" id="ARBA00022989"/>
    </source>
</evidence>
<dbReference type="InterPro" id="IPR011701">
    <property type="entry name" value="MFS"/>
</dbReference>
<dbReference type="AlphaFoldDB" id="A0A563EGE8"/>
<dbReference type="Gene3D" id="1.20.1250.20">
    <property type="entry name" value="MFS general substrate transporter like domains"/>
    <property type="match status" value="2"/>
</dbReference>
<dbReference type="EMBL" id="VOBR01000048">
    <property type="protein sequence ID" value="TWP44789.1"/>
    <property type="molecule type" value="Genomic_DNA"/>
</dbReference>
<keyword evidence="5 7" id="KW-1133">Transmembrane helix</keyword>
<accession>A0A563EGE8</accession>
<protein>
    <submittedName>
        <fullName evidence="9">MFS transporter</fullName>
    </submittedName>
</protein>
<evidence type="ECO:0000313" key="9">
    <source>
        <dbReference type="EMBL" id="TWP44789.1"/>
    </source>
</evidence>
<proteinExistence type="predicted"/>
<feature type="transmembrane region" description="Helical" evidence="7">
    <location>
        <begin position="111"/>
        <end position="129"/>
    </location>
</feature>
<feature type="transmembrane region" description="Helical" evidence="7">
    <location>
        <begin position="239"/>
        <end position="256"/>
    </location>
</feature>
<comment type="subcellular location">
    <subcellularLocation>
        <location evidence="1">Cell membrane</location>
        <topology evidence="1">Multi-pass membrane protein</topology>
    </subcellularLocation>
</comment>
<dbReference type="RefSeq" id="WP_146360581.1">
    <property type="nucleotide sequence ID" value="NZ_VOBR01000048.1"/>
</dbReference>
<dbReference type="PANTHER" id="PTHR42718:SF46">
    <property type="entry name" value="BLR6921 PROTEIN"/>
    <property type="match status" value="1"/>
</dbReference>
<dbReference type="Proteomes" id="UP000316639">
    <property type="component" value="Unassembled WGS sequence"/>
</dbReference>
<sequence>MNPRRLAEGRLARAGLYAGGFLGPFGGAMTSSILPEIGADFDRSAGEAAATLSYYLLPFAGLLLVSGTLAQRWGPQRTVRGAYVVYAAASILCAVSWAFPVLIGLRAVQGAANAFVTPVLLGALAAIVPKERLGRTLGLFASMQAAGQTSAPLVSGLVAEASWRWAFVGAAAVATALAVLGVPRTEAAEKRPSLRSAFVPTTLRAALVAFVGWGCLGGLGFLVAFRLDDAFGLGASQRGVLLTGFGVAGFLAARFVGRAVDRFGARTCVLGATFAGAGLLVAIGTAPSLVAVGLCWALTGACSQGVLVSLNTLVLSTGANRGGAVSVVQSLRFLGGAVAPLAFVPLYQASTVAAFVVPAAALVLVPPAVLQREKPGQHVEAGLDVEQTGETERNDGR</sequence>
<evidence type="ECO:0000256" key="7">
    <source>
        <dbReference type="SAM" id="Phobius"/>
    </source>
</evidence>
<dbReference type="PROSITE" id="PS50850">
    <property type="entry name" value="MFS"/>
    <property type="match status" value="1"/>
</dbReference>
<dbReference type="GO" id="GO:0005886">
    <property type="term" value="C:plasma membrane"/>
    <property type="evidence" value="ECO:0007669"/>
    <property type="project" value="UniProtKB-SubCell"/>
</dbReference>
<dbReference type="Pfam" id="PF07690">
    <property type="entry name" value="MFS_1"/>
    <property type="match status" value="1"/>
</dbReference>
<evidence type="ECO:0000313" key="10">
    <source>
        <dbReference type="Proteomes" id="UP000316639"/>
    </source>
</evidence>
<dbReference type="GO" id="GO:0022857">
    <property type="term" value="F:transmembrane transporter activity"/>
    <property type="evidence" value="ECO:0007669"/>
    <property type="project" value="InterPro"/>
</dbReference>
<dbReference type="CDD" id="cd17321">
    <property type="entry name" value="MFS_MMR_MDR_like"/>
    <property type="match status" value="1"/>
</dbReference>